<dbReference type="PANTHER" id="PTHR42945:SF1">
    <property type="entry name" value="HISTIDINE BIOSYNTHESIS BIFUNCTIONAL PROTEIN HIS7"/>
    <property type="match status" value="1"/>
</dbReference>
<accession>A0A6J5Z054</accession>
<dbReference type="GO" id="GO:0004635">
    <property type="term" value="F:phosphoribosyl-AMP cyclohydrolase activity"/>
    <property type="evidence" value="ECO:0007669"/>
    <property type="project" value="UniProtKB-EC"/>
</dbReference>
<evidence type="ECO:0000256" key="4">
    <source>
        <dbReference type="ARBA" id="ARBA00017720"/>
    </source>
</evidence>
<evidence type="ECO:0000256" key="2">
    <source>
        <dbReference type="ARBA" id="ARBA00005169"/>
    </source>
</evidence>
<reference evidence="10" key="1">
    <citation type="submission" date="2020-05" db="EMBL/GenBank/DDBJ databases">
        <authorList>
            <person name="Chiriac C."/>
            <person name="Salcher M."/>
            <person name="Ghai R."/>
            <person name="Kavagutti S V."/>
        </authorList>
    </citation>
    <scope>NUCLEOTIDE SEQUENCE</scope>
</reference>
<evidence type="ECO:0000256" key="5">
    <source>
        <dbReference type="ARBA" id="ARBA00022490"/>
    </source>
</evidence>
<dbReference type="Pfam" id="PF01502">
    <property type="entry name" value="PRA-CH"/>
    <property type="match status" value="1"/>
</dbReference>
<dbReference type="EC" id="3.5.4.19" evidence="3"/>
<protein>
    <recommendedName>
        <fullName evidence="4">Histidine biosynthesis bifunctional protein HisIE</fullName>
        <ecNumber evidence="3">3.5.4.19</ecNumber>
    </recommendedName>
</protein>
<name>A0A6J5Z054_9ZZZZ</name>
<feature type="domain" description="Phosphoribosyl-AMP cyclohydrolase" evidence="9">
    <location>
        <begin position="38"/>
        <end position="111"/>
    </location>
</feature>
<dbReference type="SUPFAM" id="SSF141734">
    <property type="entry name" value="HisI-like"/>
    <property type="match status" value="1"/>
</dbReference>
<dbReference type="InterPro" id="IPR002496">
    <property type="entry name" value="PRib_AMP_CycHydrolase_dom"/>
</dbReference>
<dbReference type="InterPro" id="IPR038019">
    <property type="entry name" value="PRib_AMP_CycHydrolase_sf"/>
</dbReference>
<gene>
    <name evidence="10" type="ORF">UFOPK3574_00361</name>
</gene>
<dbReference type="FunFam" id="3.10.20.810:FF:000001">
    <property type="entry name" value="Histidine biosynthesis bifunctional protein HisIE"/>
    <property type="match status" value="1"/>
</dbReference>
<dbReference type="NCBIfam" id="NF000768">
    <property type="entry name" value="PRK00051.1"/>
    <property type="match status" value="1"/>
</dbReference>
<dbReference type="InterPro" id="IPR026660">
    <property type="entry name" value="PRA-CH"/>
</dbReference>
<keyword evidence="6" id="KW-0028">Amino-acid biosynthesis</keyword>
<keyword evidence="7" id="KW-0378">Hydrolase</keyword>
<keyword evidence="8" id="KW-0368">Histidine biosynthesis</keyword>
<evidence type="ECO:0000256" key="8">
    <source>
        <dbReference type="ARBA" id="ARBA00023102"/>
    </source>
</evidence>
<dbReference type="PANTHER" id="PTHR42945">
    <property type="entry name" value="HISTIDINE BIOSYNTHESIS BIFUNCTIONAL PROTEIN"/>
    <property type="match status" value="1"/>
</dbReference>
<dbReference type="UniPathway" id="UPA00031">
    <property type="reaction ID" value="UER00008"/>
</dbReference>
<dbReference type="GO" id="GO:0004636">
    <property type="term" value="F:phosphoribosyl-ATP diphosphatase activity"/>
    <property type="evidence" value="ECO:0007669"/>
    <property type="project" value="UniProtKB-ARBA"/>
</dbReference>
<sequence length="123" mass="13338">MDAQLPTDLPADIAALLKTDLDLIPAIAQDAKTGEVLMLAYMNRKSLSLTLESGRATYWSRSRNELWEKGATSGNTQKVISISLDCDGDAILIKVEQTGGACHTGEQSCFHNSISLENLKGER</sequence>
<dbReference type="EMBL" id="CAESAF010000021">
    <property type="protein sequence ID" value="CAB4333243.1"/>
    <property type="molecule type" value="Genomic_DNA"/>
</dbReference>
<dbReference type="HAMAP" id="MF_01021">
    <property type="entry name" value="HisI"/>
    <property type="match status" value="1"/>
</dbReference>
<evidence type="ECO:0000256" key="6">
    <source>
        <dbReference type="ARBA" id="ARBA00022605"/>
    </source>
</evidence>
<proteinExistence type="inferred from homology"/>
<comment type="pathway">
    <text evidence="2">Amino-acid biosynthesis; L-histidine biosynthesis; L-histidine from 5-phospho-alpha-D-ribose 1-diphosphate: step 3/9.</text>
</comment>
<dbReference type="AlphaFoldDB" id="A0A6J5Z054"/>
<dbReference type="Gene3D" id="3.10.20.810">
    <property type="entry name" value="Phosphoribosyl-AMP cyclohydrolase"/>
    <property type="match status" value="1"/>
</dbReference>
<keyword evidence="5" id="KW-0963">Cytoplasm</keyword>
<evidence type="ECO:0000256" key="7">
    <source>
        <dbReference type="ARBA" id="ARBA00022801"/>
    </source>
</evidence>
<comment type="catalytic activity">
    <reaction evidence="1">
        <text>1-(5-phospho-beta-D-ribosyl)-5'-AMP + H2O = 1-(5-phospho-beta-D-ribosyl)-5-[(5-phospho-beta-D-ribosylamino)methylideneamino]imidazole-4-carboxamide</text>
        <dbReference type="Rhea" id="RHEA:20049"/>
        <dbReference type="ChEBI" id="CHEBI:15377"/>
        <dbReference type="ChEBI" id="CHEBI:58435"/>
        <dbReference type="ChEBI" id="CHEBI:59457"/>
        <dbReference type="EC" id="3.5.4.19"/>
    </reaction>
</comment>
<evidence type="ECO:0000313" key="10">
    <source>
        <dbReference type="EMBL" id="CAB4333243.1"/>
    </source>
</evidence>
<organism evidence="10">
    <name type="scientific">freshwater metagenome</name>
    <dbReference type="NCBI Taxonomy" id="449393"/>
    <lineage>
        <taxon>unclassified sequences</taxon>
        <taxon>metagenomes</taxon>
        <taxon>ecological metagenomes</taxon>
    </lineage>
</organism>
<evidence type="ECO:0000256" key="3">
    <source>
        <dbReference type="ARBA" id="ARBA00012721"/>
    </source>
</evidence>
<evidence type="ECO:0000259" key="9">
    <source>
        <dbReference type="Pfam" id="PF01502"/>
    </source>
</evidence>
<evidence type="ECO:0000256" key="1">
    <source>
        <dbReference type="ARBA" id="ARBA00000024"/>
    </source>
</evidence>
<dbReference type="GO" id="GO:0000105">
    <property type="term" value="P:L-histidine biosynthetic process"/>
    <property type="evidence" value="ECO:0007669"/>
    <property type="project" value="UniProtKB-UniPathway"/>
</dbReference>